<feature type="transmembrane region" description="Helical" evidence="14">
    <location>
        <begin position="46"/>
        <end position="67"/>
    </location>
</feature>
<feature type="active site" evidence="15">
    <location>
        <position position="68"/>
    </location>
</feature>
<keyword evidence="12 17" id="KW-0129">CBS domain</keyword>
<keyword evidence="20" id="KW-1185">Reference proteome</keyword>
<feature type="binding site" evidence="16">
    <location>
        <position position="67"/>
    </location>
    <ligand>
        <name>Zn(2+)</name>
        <dbReference type="ChEBI" id="CHEBI:29105"/>
        <note>catalytic</note>
    </ligand>
</feature>
<dbReference type="SUPFAM" id="SSF54631">
    <property type="entry name" value="CBS-domain pair"/>
    <property type="match status" value="1"/>
</dbReference>
<comment type="similarity">
    <text evidence="2 14">Belongs to the peptidase M50B family.</text>
</comment>
<feature type="binding site" evidence="16">
    <location>
        <position position="71"/>
    </location>
    <ligand>
        <name>Zn(2+)</name>
        <dbReference type="ChEBI" id="CHEBI:29105"/>
        <note>catalytic</note>
    </ligand>
</feature>
<dbReference type="PANTHER" id="PTHR39188:SF3">
    <property type="entry name" value="STAGE IV SPORULATION PROTEIN FB"/>
    <property type="match status" value="1"/>
</dbReference>
<evidence type="ECO:0000256" key="5">
    <source>
        <dbReference type="ARBA" id="ARBA00022692"/>
    </source>
</evidence>
<keyword evidence="4 14" id="KW-0645">Protease</keyword>
<dbReference type="GO" id="GO:0005886">
    <property type="term" value="C:plasma membrane"/>
    <property type="evidence" value="ECO:0007669"/>
    <property type="project" value="UniProtKB-SubCell"/>
</dbReference>
<evidence type="ECO:0000256" key="16">
    <source>
        <dbReference type="PIRSR" id="PIRSR006404-2"/>
    </source>
</evidence>
<reference evidence="19 20" key="1">
    <citation type="submission" date="2011-09" db="EMBL/GenBank/DDBJ databases">
        <authorList>
            <consortium name="US DOE Joint Genome Institute (JGI-PGF)"/>
            <person name="Lucas S."/>
            <person name="Han J."/>
            <person name="Lapidus A."/>
            <person name="Cheng J.-F."/>
            <person name="Goodwin L."/>
            <person name="Pitluck S."/>
            <person name="Peters L."/>
            <person name="Land M.L."/>
            <person name="Hauser L."/>
            <person name="Brambilla E."/>
            <person name="Klenk H.-P."/>
            <person name="Woyke T.J."/>
        </authorList>
    </citation>
    <scope>NUCLEOTIDE SEQUENCE [LARGE SCALE GENOMIC DNA]</scope>
    <source>
        <strain evidence="19 20">K62</strain>
    </source>
</reference>
<evidence type="ECO:0000256" key="1">
    <source>
        <dbReference type="ARBA" id="ARBA00004651"/>
    </source>
</evidence>
<evidence type="ECO:0000259" key="18">
    <source>
        <dbReference type="PROSITE" id="PS51371"/>
    </source>
</evidence>
<keyword evidence="6 14" id="KW-0479">Metal-binding</keyword>
<evidence type="ECO:0000256" key="6">
    <source>
        <dbReference type="ARBA" id="ARBA00022723"/>
    </source>
</evidence>
<comment type="caution">
    <text evidence="14">Lacks conserved residue(s) required for the propagation of feature annotation.</text>
</comment>
<dbReference type="SMART" id="SM00116">
    <property type="entry name" value="CBS"/>
    <property type="match status" value="2"/>
</dbReference>
<comment type="subcellular location">
    <subcellularLocation>
        <location evidence="1">Cell membrane</location>
        <topology evidence="1">Multi-pass membrane protein</topology>
    </subcellularLocation>
</comment>
<sequence>MSSTFKLGTIAGIRIGAHWSVLGILLILVVGLGFRSWPVLLPGYSGGAYVAAALVAALFFLASLLAHELAHAVVARRQGIEVRDITLWLLGGLAALRNEARTPAADLRVAVAGPLASVVAGALFGALAWLLVAVDAPTLVVMVAVYLAVLNAVLAVFNLVPAAPLDGGRILRAALWAWKGDRERAAVWSARAGRGFGIALILLGAWQLLFAGSGSGLWWMVIGLFIVTVAGAEERQARLGGSLGDVRVAEVMTPEPDTTDAALSVHDFLHDVALTRRHSAFPVVDSAGHVQGLVTLNRLRSVPVDERDTTSVRAIACPMEDVPKATPDEPLSRLLPELRDAPDGRALVFEAERLVGIVTPTDVSRAVTVRGLVADEVAVRPGTAG</sequence>
<comment type="cofactor">
    <cofactor evidence="14 16">
        <name>Zn(2+)</name>
        <dbReference type="ChEBI" id="CHEBI:29105"/>
    </cofactor>
    <text evidence="14 16">Binds 1 zinc ion per subunit.</text>
</comment>
<feature type="binding site" evidence="16">
    <location>
        <position position="166"/>
    </location>
    <ligand>
        <name>Zn(2+)</name>
        <dbReference type="ChEBI" id="CHEBI:29105"/>
        <note>catalytic</note>
    </ligand>
</feature>
<gene>
    <name evidence="19" type="ORF">SacglDRAFT_01262</name>
</gene>
<feature type="domain" description="CBS" evidence="18">
    <location>
        <begin position="318"/>
        <end position="376"/>
    </location>
</feature>
<keyword evidence="10 14" id="KW-1133">Transmembrane helix</keyword>
<dbReference type="Proteomes" id="UP000005087">
    <property type="component" value="Chromosome"/>
</dbReference>
<name>I1CZR9_9PSEU</name>
<keyword evidence="11 14" id="KW-0482">Metalloprotease</keyword>
<feature type="transmembrane region" description="Helical" evidence="14">
    <location>
        <begin position="138"/>
        <end position="160"/>
    </location>
</feature>
<keyword evidence="8 14" id="KW-0378">Hydrolase</keyword>
<dbReference type="STRING" id="928724.SacglDRAFT_01262"/>
<protein>
    <recommendedName>
        <fullName evidence="14">Zinc metalloprotease</fullName>
    </recommendedName>
</protein>
<dbReference type="InterPro" id="IPR016483">
    <property type="entry name" value="UCP006404_Pept_M50_CBS"/>
</dbReference>
<dbReference type="CDD" id="cd06164">
    <property type="entry name" value="S2P-M50_SpoIVFB_CBS"/>
    <property type="match status" value="1"/>
</dbReference>
<keyword evidence="13 14" id="KW-0472">Membrane</keyword>
<dbReference type="GO" id="GO:0046872">
    <property type="term" value="F:metal ion binding"/>
    <property type="evidence" value="ECO:0007669"/>
    <property type="project" value="UniProtKB-UniRule"/>
</dbReference>
<evidence type="ECO:0000256" key="3">
    <source>
        <dbReference type="ARBA" id="ARBA00022475"/>
    </source>
</evidence>
<accession>I1CZR9</accession>
<dbReference type="RefSeq" id="WP_005462697.1">
    <property type="nucleotide sequence ID" value="NZ_CM001484.1"/>
</dbReference>
<evidence type="ECO:0000313" key="20">
    <source>
        <dbReference type="Proteomes" id="UP000005087"/>
    </source>
</evidence>
<feature type="transmembrane region" description="Helical" evidence="14">
    <location>
        <begin position="12"/>
        <end position="34"/>
    </location>
</feature>
<dbReference type="PANTHER" id="PTHR39188">
    <property type="entry name" value="MEMBRANE-ASSOCIATED ZINC METALLOPROTEASE M50B"/>
    <property type="match status" value="1"/>
</dbReference>
<evidence type="ECO:0000256" key="7">
    <source>
        <dbReference type="ARBA" id="ARBA00022737"/>
    </source>
</evidence>
<evidence type="ECO:0000256" key="8">
    <source>
        <dbReference type="ARBA" id="ARBA00022801"/>
    </source>
</evidence>
<evidence type="ECO:0000256" key="4">
    <source>
        <dbReference type="ARBA" id="ARBA00022670"/>
    </source>
</evidence>
<evidence type="ECO:0000256" key="9">
    <source>
        <dbReference type="ARBA" id="ARBA00022833"/>
    </source>
</evidence>
<dbReference type="AlphaFoldDB" id="I1CZR9"/>
<dbReference type="InterPro" id="IPR046342">
    <property type="entry name" value="CBS_dom_sf"/>
</dbReference>
<evidence type="ECO:0000256" key="11">
    <source>
        <dbReference type="ARBA" id="ARBA00023049"/>
    </source>
</evidence>
<reference evidence="20" key="2">
    <citation type="submission" date="2012-01" db="EMBL/GenBank/DDBJ databases">
        <title>Noncontiguous Finished sequence of chromosome of Saccharomonospora glauca K62.</title>
        <authorList>
            <consortium name="US DOE Joint Genome Institute"/>
            <person name="Lucas S."/>
            <person name="Han J."/>
            <person name="Lapidus A."/>
            <person name="Cheng J.-F."/>
            <person name="Goodwin L."/>
            <person name="Pitluck S."/>
            <person name="Peters L."/>
            <person name="Mikhailova N."/>
            <person name="Held B."/>
            <person name="Detter J.C."/>
            <person name="Han C."/>
            <person name="Tapia R."/>
            <person name="Land M."/>
            <person name="Hauser L."/>
            <person name="Kyrpides N."/>
            <person name="Ivanova N."/>
            <person name="Pagani I."/>
            <person name="Brambilla E.-M."/>
            <person name="Klenk H.-P."/>
            <person name="Woyke T."/>
        </authorList>
    </citation>
    <scope>NUCLEOTIDE SEQUENCE [LARGE SCALE GENOMIC DNA]</scope>
    <source>
        <strain evidence="20">K62</strain>
    </source>
</reference>
<dbReference type="Gene3D" id="3.10.580.10">
    <property type="entry name" value="CBS-domain"/>
    <property type="match status" value="1"/>
</dbReference>
<dbReference type="InterPro" id="IPR008915">
    <property type="entry name" value="Peptidase_M50"/>
</dbReference>
<dbReference type="InterPro" id="IPR000644">
    <property type="entry name" value="CBS_dom"/>
</dbReference>
<keyword evidence="5 14" id="KW-0812">Transmembrane</keyword>
<keyword evidence="7" id="KW-0677">Repeat</keyword>
<dbReference type="PROSITE" id="PS51371">
    <property type="entry name" value="CBS"/>
    <property type="match status" value="2"/>
</dbReference>
<evidence type="ECO:0000256" key="15">
    <source>
        <dbReference type="PIRSR" id="PIRSR006404-1"/>
    </source>
</evidence>
<keyword evidence="3" id="KW-1003">Cell membrane</keyword>
<evidence type="ECO:0000256" key="17">
    <source>
        <dbReference type="PROSITE-ProRule" id="PRU00703"/>
    </source>
</evidence>
<evidence type="ECO:0000256" key="12">
    <source>
        <dbReference type="ARBA" id="ARBA00023122"/>
    </source>
</evidence>
<dbReference type="eggNOG" id="COG0517">
    <property type="taxonomic scope" value="Bacteria"/>
</dbReference>
<evidence type="ECO:0000256" key="2">
    <source>
        <dbReference type="ARBA" id="ARBA00007931"/>
    </source>
</evidence>
<dbReference type="eggNOG" id="COG1994">
    <property type="taxonomic scope" value="Bacteria"/>
</dbReference>
<dbReference type="EMBL" id="CM001484">
    <property type="protein sequence ID" value="EIE98193.1"/>
    <property type="molecule type" value="Genomic_DNA"/>
</dbReference>
<dbReference type="PIRSF" id="PIRSF006404">
    <property type="entry name" value="UCP006404_Pept_M50_CBS"/>
    <property type="match status" value="1"/>
</dbReference>
<feature type="transmembrane region" description="Helical" evidence="14">
    <location>
        <begin position="107"/>
        <end position="132"/>
    </location>
</feature>
<feature type="domain" description="CBS" evidence="18">
    <location>
        <begin position="252"/>
        <end position="309"/>
    </location>
</feature>
<evidence type="ECO:0000256" key="10">
    <source>
        <dbReference type="ARBA" id="ARBA00022989"/>
    </source>
</evidence>
<evidence type="ECO:0000256" key="13">
    <source>
        <dbReference type="ARBA" id="ARBA00023136"/>
    </source>
</evidence>
<dbReference type="Pfam" id="PF02163">
    <property type="entry name" value="Peptidase_M50"/>
    <property type="match status" value="2"/>
</dbReference>
<proteinExistence type="inferred from homology"/>
<dbReference type="GO" id="GO:0006508">
    <property type="term" value="P:proteolysis"/>
    <property type="evidence" value="ECO:0007669"/>
    <property type="project" value="UniProtKB-KW"/>
</dbReference>
<evidence type="ECO:0000256" key="14">
    <source>
        <dbReference type="PIRNR" id="PIRNR006404"/>
    </source>
</evidence>
<organism evidence="19 20">
    <name type="scientific">Saccharomonospora glauca K62</name>
    <dbReference type="NCBI Taxonomy" id="928724"/>
    <lineage>
        <taxon>Bacteria</taxon>
        <taxon>Bacillati</taxon>
        <taxon>Actinomycetota</taxon>
        <taxon>Actinomycetes</taxon>
        <taxon>Pseudonocardiales</taxon>
        <taxon>Pseudonocardiaceae</taxon>
        <taxon>Saccharomonospora</taxon>
    </lineage>
</organism>
<dbReference type="GO" id="GO:0008237">
    <property type="term" value="F:metallopeptidase activity"/>
    <property type="evidence" value="ECO:0007669"/>
    <property type="project" value="UniProtKB-UniRule"/>
</dbReference>
<evidence type="ECO:0000313" key="19">
    <source>
        <dbReference type="EMBL" id="EIE98193.1"/>
    </source>
</evidence>
<dbReference type="OrthoDB" id="9781963at2"/>
<dbReference type="HOGENOM" id="CLU_037123_1_2_11"/>
<dbReference type="Pfam" id="PF00571">
    <property type="entry name" value="CBS"/>
    <property type="match status" value="2"/>
</dbReference>
<keyword evidence="9 14" id="KW-0862">Zinc</keyword>